<evidence type="ECO:0000256" key="3">
    <source>
        <dbReference type="ARBA" id="ARBA00022705"/>
    </source>
</evidence>
<evidence type="ECO:0000313" key="8">
    <source>
        <dbReference type="EMBL" id="ASM94082.1"/>
    </source>
</evidence>
<comment type="subcellular location">
    <subcellularLocation>
        <location evidence="1">Host nucleus</location>
    </subcellularLocation>
</comment>
<evidence type="ECO:0000259" key="7">
    <source>
        <dbReference type="Pfam" id="PF01057"/>
    </source>
</evidence>
<reference evidence="8" key="1">
    <citation type="submission" date="2017-05" db="EMBL/GenBank/DDBJ databases">
        <title>New viruses from a metagenomic survey of invertebrates and Fucus.</title>
        <authorList>
            <person name="Waldron F.M."/>
            <person name="Obbard D.J."/>
        </authorList>
    </citation>
    <scope>NUCLEOTIDE SEQUENCE</scope>
    <source>
        <strain evidence="8">F94</strain>
    </source>
</reference>
<dbReference type="EMBL" id="MF190040">
    <property type="protein sequence ID" value="ASM94082.1"/>
    <property type="molecule type" value="Genomic_DNA"/>
</dbReference>
<dbReference type="Gene3D" id="3.40.50.300">
    <property type="entry name" value="P-loop containing nucleotide triphosphate hydrolases"/>
    <property type="match status" value="1"/>
</dbReference>
<accession>A0A221LFL5</accession>
<evidence type="ECO:0000256" key="1">
    <source>
        <dbReference type="ARBA" id="ARBA00004147"/>
    </source>
</evidence>
<dbReference type="InterPro" id="IPR001257">
    <property type="entry name" value="Parvovirus_NS1_helicase"/>
</dbReference>
<keyword evidence="5" id="KW-0067">ATP-binding</keyword>
<keyword evidence="4" id="KW-0547">Nucleotide-binding</keyword>
<keyword evidence="3" id="KW-0235">DNA replication</keyword>
<feature type="compositionally biased region" description="Polar residues" evidence="6">
    <location>
        <begin position="826"/>
        <end position="836"/>
    </location>
</feature>
<evidence type="ECO:0000256" key="6">
    <source>
        <dbReference type="SAM" id="MobiDB-lite"/>
    </source>
</evidence>
<dbReference type="GO" id="GO:0019079">
    <property type="term" value="P:viral genome replication"/>
    <property type="evidence" value="ECO:0007669"/>
    <property type="project" value="InterPro"/>
</dbReference>
<proteinExistence type="predicted"/>
<name>A0A221LFL5_9VIRU</name>
<dbReference type="SUPFAM" id="SSF52540">
    <property type="entry name" value="P-loop containing nucleoside triphosphate hydrolases"/>
    <property type="match status" value="1"/>
</dbReference>
<feature type="region of interest" description="Disordered" evidence="6">
    <location>
        <begin position="815"/>
        <end position="836"/>
    </location>
</feature>
<sequence>MSSTQVNNYLTEAKTAVKKYLYTAATVKRGVKLAPLLENDNDANYFHRTIACLLPDVKCDTVCSPSDVKQKSCLHAVWKYRADTQALHHEPGYKMKEYMEKYASRPLQMYKLLSPQDFCNEYQQKKVLCQNYKFVGLVLSSKSENCTVGTMISKAQHFLQSLDKDYGYIVTLHDPSIDTVQKLDLFNDIDREFDDAEIKAHFGPECQEAKTDNKSPESGTKMTTRMSPDSCFKGEMPEHISPVHLHILIWHGPRAKPVLTKNRYRTLKSDHLVYMEGQQLYSGSQAFQYNTCPPRFPVCLISDYMNNQQNNDIPVRFLIHDLDNLLRQWQNLTSTVSYMEISVNKAIERAAKVAENTPLYQGEKETPKEFLFNLFYRIMLRYGETDIDVLPDLKHHMKCKGDSDLLALHRSTINPQLSKPIWNNAVSHYKKIEHKLTLHDYIEKYENRYGTGERFDENTNDTIMNKADSIKALTHFLAYHGHTKEDWLQLVHSVFNKTTQNKKNNALCIWGESNAGKSWVIQPLQKVCNSHTIIGGGASDESNFKFMGMVGKRWALFNEMVVSDNNAEKMKEILGGENAEVAVKFAGNTRIGRIPCFITCNNPPFKYVSDQTNRKALTNRCVVYKWRAFNWNKAPWLNKSASLHPGCYSMKEINEQSTFVHYEAPIPATLTENIVAFIDSLMTLLNIKDVKNKGLLVMDTVVSMVHNLIGNDFTHDQAADFWSHLVQTDSHDIHTCLDKICNEVYQIKRTPTKLKPTSSGSDSEDSPVCMSRRNAPKRRKLFIAETEDGEPYIGDLDDAESIWEPEPTINGLFCPQNQEGAYPDNQIPTKENVTEV</sequence>
<dbReference type="Pfam" id="PF01057">
    <property type="entry name" value="Parvo_NS1"/>
    <property type="match status" value="1"/>
</dbReference>
<evidence type="ECO:0000256" key="4">
    <source>
        <dbReference type="ARBA" id="ARBA00022741"/>
    </source>
</evidence>
<evidence type="ECO:0000256" key="5">
    <source>
        <dbReference type="ARBA" id="ARBA00022840"/>
    </source>
</evidence>
<dbReference type="GO" id="GO:0005524">
    <property type="term" value="F:ATP binding"/>
    <property type="evidence" value="ECO:0007669"/>
    <property type="project" value="UniProtKB-KW"/>
</dbReference>
<protein>
    <submittedName>
        <fullName evidence="8">Putative non-structural NS1</fullName>
    </submittedName>
</protein>
<organism evidence="8">
    <name type="scientific">Caledonia starfish parvo-like virus 2</name>
    <dbReference type="NCBI Taxonomy" id="2021899"/>
    <lineage>
        <taxon>Viruses</taxon>
        <taxon>Monodnaviria</taxon>
        <taxon>Shotokuvirae</taxon>
        <taxon>Cossaviricota</taxon>
        <taxon>Quintoviricetes</taxon>
        <taxon>Piccovirales</taxon>
        <taxon>Parvoviridae</taxon>
    </lineage>
</organism>
<keyword evidence="2" id="KW-1048">Host nucleus</keyword>
<dbReference type="GO" id="GO:0042025">
    <property type="term" value="C:host cell nucleus"/>
    <property type="evidence" value="ECO:0007669"/>
    <property type="project" value="UniProtKB-SubCell"/>
</dbReference>
<dbReference type="GO" id="GO:0006260">
    <property type="term" value="P:DNA replication"/>
    <property type="evidence" value="ECO:0007669"/>
    <property type="project" value="UniProtKB-KW"/>
</dbReference>
<dbReference type="InterPro" id="IPR027417">
    <property type="entry name" value="P-loop_NTPase"/>
</dbReference>
<evidence type="ECO:0000256" key="2">
    <source>
        <dbReference type="ARBA" id="ARBA00022562"/>
    </source>
</evidence>
<feature type="domain" description="Parvovirus non-structural protein 1 helicase" evidence="7">
    <location>
        <begin position="465"/>
        <end position="602"/>
    </location>
</feature>